<gene>
    <name evidence="1" type="ORF">AKJ09_00856</name>
</gene>
<dbReference type="Proteomes" id="UP000064967">
    <property type="component" value="Chromosome"/>
</dbReference>
<accession>A0A0K1PKZ3</accession>
<dbReference type="RefSeq" id="WP_205633589.1">
    <property type="nucleotide sequence ID" value="NZ_CP012333.1"/>
</dbReference>
<protein>
    <submittedName>
        <fullName evidence="1">Uncharacterized protein</fullName>
    </submittedName>
</protein>
<proteinExistence type="predicted"/>
<dbReference type="KEGG" id="llu:AKJ09_00856"/>
<dbReference type="STRING" id="1391654.AKJ09_00856"/>
<organism evidence="1 2">
    <name type="scientific">Labilithrix luteola</name>
    <dbReference type="NCBI Taxonomy" id="1391654"/>
    <lineage>
        <taxon>Bacteria</taxon>
        <taxon>Pseudomonadati</taxon>
        <taxon>Myxococcota</taxon>
        <taxon>Polyangia</taxon>
        <taxon>Polyangiales</taxon>
        <taxon>Labilitrichaceae</taxon>
        <taxon>Labilithrix</taxon>
    </lineage>
</organism>
<dbReference type="AlphaFoldDB" id="A0A0K1PKZ3"/>
<reference evidence="1 2" key="1">
    <citation type="submission" date="2015-08" db="EMBL/GenBank/DDBJ databases">
        <authorList>
            <person name="Babu N.S."/>
            <person name="Beckwith C.J."/>
            <person name="Beseler K.G."/>
            <person name="Brison A."/>
            <person name="Carone J.V."/>
            <person name="Caskin T.P."/>
            <person name="Diamond M."/>
            <person name="Durham M.E."/>
            <person name="Foxe J.M."/>
            <person name="Go M."/>
            <person name="Henderson B.A."/>
            <person name="Jones I.B."/>
            <person name="McGettigan J.A."/>
            <person name="Micheletti S.J."/>
            <person name="Nasrallah M.E."/>
            <person name="Ortiz D."/>
            <person name="Piller C.R."/>
            <person name="Privatt S.R."/>
            <person name="Schneider S.L."/>
            <person name="Sharp S."/>
            <person name="Smith T.C."/>
            <person name="Stanton J.D."/>
            <person name="Ullery H.E."/>
            <person name="Wilson R.J."/>
            <person name="Serrano M.G."/>
            <person name="Buck G."/>
            <person name="Lee V."/>
            <person name="Wang Y."/>
            <person name="Carvalho R."/>
            <person name="Voegtly L."/>
            <person name="Shi R."/>
            <person name="Duckworth R."/>
            <person name="Johnson A."/>
            <person name="Loviza R."/>
            <person name="Walstead R."/>
            <person name="Shah Z."/>
            <person name="Kiflezghi M."/>
            <person name="Wade K."/>
            <person name="Ball S.L."/>
            <person name="Bradley K.W."/>
            <person name="Asai D.J."/>
            <person name="Bowman C.A."/>
            <person name="Russell D.A."/>
            <person name="Pope W.H."/>
            <person name="Jacobs-Sera D."/>
            <person name="Hendrix R.W."/>
            <person name="Hatfull G.F."/>
        </authorList>
    </citation>
    <scope>NUCLEOTIDE SEQUENCE [LARGE SCALE GENOMIC DNA]</scope>
    <source>
        <strain evidence="1 2">DSM 27648</strain>
    </source>
</reference>
<evidence type="ECO:0000313" key="1">
    <source>
        <dbReference type="EMBL" id="AKU94192.1"/>
    </source>
</evidence>
<keyword evidence="2" id="KW-1185">Reference proteome</keyword>
<name>A0A0K1PKZ3_9BACT</name>
<dbReference type="EMBL" id="CP012333">
    <property type="protein sequence ID" value="AKU94192.1"/>
    <property type="molecule type" value="Genomic_DNA"/>
</dbReference>
<evidence type="ECO:0000313" key="2">
    <source>
        <dbReference type="Proteomes" id="UP000064967"/>
    </source>
</evidence>
<sequence length="94" mass="10565">MLRPMHKLANLGGHTSRQVPAAAPPTHTICVRFRNLRWEVSLDGRTRPLIDWLCTRERAVEHALELGRELVSKPGRELIRIVVEGPGGFEHALA</sequence>